<dbReference type="Proteomes" id="UP000812277">
    <property type="component" value="Unassembled WGS sequence"/>
</dbReference>
<dbReference type="Pfam" id="PF05569">
    <property type="entry name" value="Peptidase_M56"/>
    <property type="match status" value="1"/>
</dbReference>
<dbReference type="InterPro" id="IPR008756">
    <property type="entry name" value="Peptidase_M56"/>
</dbReference>
<dbReference type="CDD" id="cd07341">
    <property type="entry name" value="M56_BlaR1_MecR1_like"/>
    <property type="match status" value="1"/>
</dbReference>
<feature type="transmembrane region" description="Helical" evidence="2">
    <location>
        <begin position="146"/>
        <end position="168"/>
    </location>
</feature>
<reference evidence="4 5" key="1">
    <citation type="submission" date="2021-07" db="EMBL/GenBank/DDBJ databases">
        <title>Paenibacillus radiodurans sp. nov., isolated from the southeastern edge of Tengger Desert.</title>
        <authorList>
            <person name="Zhang G."/>
        </authorList>
    </citation>
    <scope>NUCLEOTIDE SEQUENCE [LARGE SCALE GENOMIC DNA]</scope>
    <source>
        <strain evidence="4 5">DT7-4</strain>
    </source>
</reference>
<evidence type="ECO:0000259" key="3">
    <source>
        <dbReference type="Pfam" id="PF05569"/>
    </source>
</evidence>
<accession>A0ABS7D9D0</accession>
<evidence type="ECO:0000256" key="1">
    <source>
        <dbReference type="SAM" id="MobiDB-lite"/>
    </source>
</evidence>
<sequence length="617" mass="69485">MLALLTQSFQWILATSLMASVLILFILAAKLLLGERLQPRWTYMLWMLLLARLLLPWTPESSFSIFNFLTPQSSFSVFDFLTPDTSLRTNEAPSATPPEEPERTSQAAAAPHREPAPHNSSSPQWAPPQNTAEISSSIKNDRTLGYIEILSIIWLIGALAAAGTMLRVNIRYSIQLKREPRTASGDILPLFEQCKAELGIRRSVALVESRHAASPALTGVFRPKLLMPVGMMNVLSAQELRHIFVHELCHLKRNDLAVNGMMNVLLVVHWFNPLLWFSYHKLREDQELACDSMVLAHMGQREANDYAHTIIKLLELFSAPTRIASTVAISGSKKELKRRIMMIRSKQTNGYKWSLLGIALMLLLSGCTLTNASNGTVQTIQGAASYEAGYMKLDGKSTEQLQEVEDSSATREEVLLYDYRYDGVFLYGTRAEDGTFDGMTVRTRNKQKHFPWRHPVKLNHNPVPYLRMADVDKDGQKEIIVLLVSSLTERKYNDDFQSEIHVLNQSDLSELEVENPMKAIHEKVTSSIEVKDGRAVVSIDTGDEQKERSYAALMDSYGEQVEFGEHFYYEITEDGVQAIVTGSLSPRGSATQFRPILLVVEYDSALKVKRIGVERFS</sequence>
<organism evidence="4 5">
    <name type="scientific">Paenibacillus oenotherae</name>
    <dbReference type="NCBI Taxonomy" id="1435645"/>
    <lineage>
        <taxon>Bacteria</taxon>
        <taxon>Bacillati</taxon>
        <taxon>Bacillota</taxon>
        <taxon>Bacilli</taxon>
        <taxon>Bacillales</taxon>
        <taxon>Paenibacillaceae</taxon>
        <taxon>Paenibacillus</taxon>
    </lineage>
</organism>
<keyword evidence="2" id="KW-0472">Membrane</keyword>
<dbReference type="PANTHER" id="PTHR34978">
    <property type="entry name" value="POSSIBLE SENSOR-TRANSDUCER PROTEIN BLAR"/>
    <property type="match status" value="1"/>
</dbReference>
<keyword evidence="2" id="KW-1133">Transmembrane helix</keyword>
<protein>
    <submittedName>
        <fullName evidence="4">M56 family metallopeptidase</fullName>
    </submittedName>
</protein>
<gene>
    <name evidence="4" type="ORF">K0T92_16800</name>
</gene>
<keyword evidence="5" id="KW-1185">Reference proteome</keyword>
<dbReference type="EMBL" id="JAHZIJ010000012">
    <property type="protein sequence ID" value="MBW7476394.1"/>
    <property type="molecule type" value="Genomic_DNA"/>
</dbReference>
<feature type="transmembrane region" description="Helical" evidence="2">
    <location>
        <begin position="12"/>
        <end position="33"/>
    </location>
</feature>
<comment type="caution">
    <text evidence="4">The sequence shown here is derived from an EMBL/GenBank/DDBJ whole genome shotgun (WGS) entry which is preliminary data.</text>
</comment>
<keyword evidence="2" id="KW-0812">Transmembrane</keyword>
<dbReference type="PANTHER" id="PTHR34978:SF3">
    <property type="entry name" value="SLR0241 PROTEIN"/>
    <property type="match status" value="1"/>
</dbReference>
<evidence type="ECO:0000256" key="2">
    <source>
        <dbReference type="SAM" id="Phobius"/>
    </source>
</evidence>
<dbReference type="RefSeq" id="WP_219873629.1">
    <property type="nucleotide sequence ID" value="NZ_JAHZIJ010000012.1"/>
</dbReference>
<feature type="domain" description="Peptidase M56" evidence="3">
    <location>
        <begin position="12"/>
        <end position="343"/>
    </location>
</feature>
<dbReference type="InterPro" id="IPR052173">
    <property type="entry name" value="Beta-lactam_resp_regulator"/>
</dbReference>
<feature type="region of interest" description="Disordered" evidence="1">
    <location>
        <begin position="88"/>
        <end position="131"/>
    </location>
</feature>
<feature type="compositionally biased region" description="Polar residues" evidence="1">
    <location>
        <begin position="119"/>
        <end position="131"/>
    </location>
</feature>
<evidence type="ECO:0000313" key="4">
    <source>
        <dbReference type="EMBL" id="MBW7476394.1"/>
    </source>
</evidence>
<name>A0ABS7D9D0_9BACL</name>
<evidence type="ECO:0000313" key="5">
    <source>
        <dbReference type="Proteomes" id="UP000812277"/>
    </source>
</evidence>
<proteinExistence type="predicted"/>